<evidence type="ECO:0000256" key="2">
    <source>
        <dbReference type="SAM" id="SignalP"/>
    </source>
</evidence>
<organism evidence="3 4">
    <name type="scientific">Psilocybe cf. subviscida</name>
    <dbReference type="NCBI Taxonomy" id="2480587"/>
    <lineage>
        <taxon>Eukaryota</taxon>
        <taxon>Fungi</taxon>
        <taxon>Dikarya</taxon>
        <taxon>Basidiomycota</taxon>
        <taxon>Agaricomycotina</taxon>
        <taxon>Agaricomycetes</taxon>
        <taxon>Agaricomycetidae</taxon>
        <taxon>Agaricales</taxon>
        <taxon>Agaricineae</taxon>
        <taxon>Strophariaceae</taxon>
        <taxon>Psilocybe</taxon>
    </lineage>
</organism>
<accession>A0A8H5BF93</accession>
<comment type="caution">
    <text evidence="3">The sequence shown here is derived from an EMBL/GenBank/DDBJ whole genome shotgun (WGS) entry which is preliminary data.</text>
</comment>
<evidence type="ECO:0000313" key="3">
    <source>
        <dbReference type="EMBL" id="KAF5322264.1"/>
    </source>
</evidence>
<gene>
    <name evidence="3" type="ORF">D9619_000127</name>
</gene>
<evidence type="ECO:0000313" key="4">
    <source>
        <dbReference type="Proteomes" id="UP000567179"/>
    </source>
</evidence>
<dbReference type="AlphaFoldDB" id="A0A8H5BF93"/>
<feature type="chain" id="PRO_5034588012" evidence="2">
    <location>
        <begin position="27"/>
        <end position="118"/>
    </location>
</feature>
<dbReference type="EMBL" id="JAACJJ010000028">
    <property type="protein sequence ID" value="KAF5322264.1"/>
    <property type="molecule type" value="Genomic_DNA"/>
</dbReference>
<feature type="signal peptide" evidence="2">
    <location>
        <begin position="1"/>
        <end position="26"/>
    </location>
</feature>
<sequence>MQIFTQALSALATVLLLLELSVFALAVPIDTQRENTADSKSPSGHEGPHGISPDIFLLYNMRRSSTEPTSNLDEPQPKHLVDDVFNRYGREYNQKGSNLDDTRPDAEHGWGLVDREPF</sequence>
<feature type="region of interest" description="Disordered" evidence="1">
    <location>
        <begin position="31"/>
        <end position="53"/>
    </location>
</feature>
<name>A0A8H5BF93_9AGAR</name>
<keyword evidence="2" id="KW-0732">Signal</keyword>
<keyword evidence="4" id="KW-1185">Reference proteome</keyword>
<feature type="region of interest" description="Disordered" evidence="1">
    <location>
        <begin position="92"/>
        <end position="118"/>
    </location>
</feature>
<proteinExistence type="predicted"/>
<reference evidence="3 4" key="1">
    <citation type="journal article" date="2020" name="ISME J.">
        <title>Uncovering the hidden diversity of litter-decomposition mechanisms in mushroom-forming fungi.</title>
        <authorList>
            <person name="Floudas D."/>
            <person name="Bentzer J."/>
            <person name="Ahren D."/>
            <person name="Johansson T."/>
            <person name="Persson P."/>
            <person name="Tunlid A."/>
        </authorList>
    </citation>
    <scope>NUCLEOTIDE SEQUENCE [LARGE SCALE GENOMIC DNA]</scope>
    <source>
        <strain evidence="3 4">CBS 101986</strain>
    </source>
</reference>
<evidence type="ECO:0000256" key="1">
    <source>
        <dbReference type="SAM" id="MobiDB-lite"/>
    </source>
</evidence>
<dbReference type="Proteomes" id="UP000567179">
    <property type="component" value="Unassembled WGS sequence"/>
</dbReference>
<protein>
    <submittedName>
        <fullName evidence="3">Uncharacterized protein</fullName>
    </submittedName>
</protein>